<feature type="binding site" evidence="7">
    <location>
        <position position="84"/>
    </location>
    <ligand>
        <name>4-imidazolone-5-propanoate</name>
        <dbReference type="ChEBI" id="CHEBI:77893"/>
    </ligand>
</feature>
<comment type="cofactor">
    <cofactor evidence="7">
        <name>Zn(2+)</name>
        <dbReference type="ChEBI" id="CHEBI:29105"/>
    </cofactor>
    <cofactor evidence="7">
        <name>Fe(3+)</name>
        <dbReference type="ChEBI" id="CHEBI:29034"/>
    </cofactor>
    <text evidence="7">Binds 1 zinc or iron ion per subunit.</text>
</comment>
<dbReference type="PANTHER" id="PTHR42752:SF1">
    <property type="entry name" value="IMIDAZOLONEPROPIONASE-RELATED"/>
    <property type="match status" value="1"/>
</dbReference>
<keyword evidence="4 7" id="KW-0369">Histidine metabolism</keyword>
<dbReference type="SUPFAM" id="SSF51338">
    <property type="entry name" value="Composite domain of metallo-dependent hydrolases"/>
    <property type="match status" value="1"/>
</dbReference>
<feature type="binding site" evidence="7">
    <location>
        <position position="322"/>
    </location>
    <ligand>
        <name>N-formimidoyl-L-glutamate</name>
        <dbReference type="ChEBI" id="CHEBI:58928"/>
    </ligand>
</feature>
<protein>
    <recommendedName>
        <fullName evidence="1 7">Imidazolonepropionase</fullName>
        <ecNumber evidence="1 7">3.5.2.7</ecNumber>
    </recommendedName>
    <alternativeName>
        <fullName evidence="7">Imidazolone-5-propionate hydrolase</fullName>
    </alternativeName>
</protein>
<dbReference type="InterPro" id="IPR011059">
    <property type="entry name" value="Metal-dep_hydrolase_composite"/>
</dbReference>
<evidence type="ECO:0000256" key="4">
    <source>
        <dbReference type="ARBA" id="ARBA00022808"/>
    </source>
</evidence>
<keyword evidence="6 7" id="KW-0408">Iron</keyword>
<feature type="binding site" evidence="7">
    <location>
        <position position="245"/>
    </location>
    <ligand>
        <name>Fe(3+)</name>
        <dbReference type="ChEBI" id="CHEBI:29034"/>
    </ligand>
</feature>
<dbReference type="Proteomes" id="UP000017133">
    <property type="component" value="Unassembled WGS sequence"/>
</dbReference>
<feature type="binding site" evidence="7">
    <location>
        <position position="147"/>
    </location>
    <ligand>
        <name>N-formimidoyl-L-glutamate</name>
        <dbReference type="ChEBI" id="CHEBI:58928"/>
    </ligand>
</feature>
<dbReference type="GO" id="GO:0005737">
    <property type="term" value="C:cytoplasm"/>
    <property type="evidence" value="ECO:0007669"/>
    <property type="project" value="UniProtKB-SubCell"/>
</dbReference>
<feature type="binding site" evidence="7">
    <location>
        <position position="325"/>
    </location>
    <ligand>
        <name>4-imidazolone-5-propanoate</name>
        <dbReference type="ChEBI" id="CHEBI:77893"/>
    </ligand>
</feature>
<dbReference type="InterPro" id="IPR032466">
    <property type="entry name" value="Metal_Hydrolase"/>
</dbReference>
<evidence type="ECO:0000256" key="7">
    <source>
        <dbReference type="HAMAP-Rule" id="MF_00372"/>
    </source>
</evidence>
<evidence type="ECO:0000256" key="5">
    <source>
        <dbReference type="ARBA" id="ARBA00022833"/>
    </source>
</evidence>
<keyword evidence="2 7" id="KW-0479">Metal-binding</keyword>
<feature type="binding site" evidence="7">
    <location>
        <position position="180"/>
    </location>
    <ligand>
        <name>4-imidazolone-5-propanoate</name>
        <dbReference type="ChEBI" id="CHEBI:77893"/>
    </ligand>
</feature>
<evidence type="ECO:0000256" key="3">
    <source>
        <dbReference type="ARBA" id="ARBA00022801"/>
    </source>
</evidence>
<feature type="binding site" evidence="7">
    <location>
        <position position="75"/>
    </location>
    <ligand>
        <name>Zn(2+)</name>
        <dbReference type="ChEBI" id="CHEBI:29105"/>
    </ligand>
</feature>
<dbReference type="AlphaFoldDB" id="U7QY36"/>
<evidence type="ECO:0000256" key="2">
    <source>
        <dbReference type="ARBA" id="ARBA00022723"/>
    </source>
</evidence>
<dbReference type="EC" id="3.5.2.7" evidence="1 7"/>
<comment type="caution">
    <text evidence="9">The sequence shown here is derived from an EMBL/GenBank/DDBJ whole genome shotgun (WGS) entry which is preliminary data.</text>
</comment>
<dbReference type="GO" id="GO:0050480">
    <property type="term" value="F:imidazolonepropionase activity"/>
    <property type="evidence" value="ECO:0007669"/>
    <property type="project" value="UniProtKB-UniRule"/>
</dbReference>
<sequence>MAIELRDTDVIWRNARLATMDPSIDAAYGLLKEHDLLVRNDKILAILPTATLQTSSCQVMDAQQRLITPGLIDCHTHLVFGGNRAYEWEQRLNGMSYAELSAQGGGINATVSATRTSSLEQLEHSAQQRLAAFMAEGVTTIEIKSGYGLNLENEEKLLQVAQNLAQHNPIEISPTLLAAHTCPPEYKHNPDAYINLICEVILPQLWQKKLFEAVDVFCESVGFNLAQTERLFQEAERWNIPIKGHVEQLSNLGGSKLVARYHGLSVDHIEYLDQAGVEVLSRSGTVAVLLPGAFYFLQEIQRPPVDLLRQFNVPIAISTDFNPGTSPFASLRMAMNMACVQFGLTPEEAWLGVTRHAARALGREKSHGQLRAGAYADFIVWDAENPVDIFYELCHNPLNTRVFRGNITHSNIQQIRSSK</sequence>
<feature type="binding site" evidence="7">
    <location>
        <position position="245"/>
    </location>
    <ligand>
        <name>Zn(2+)</name>
        <dbReference type="ChEBI" id="CHEBI:29105"/>
    </ligand>
</feature>
<comment type="function">
    <text evidence="7">Catalyzes the hydrolytic cleavage of the carbon-nitrogen bond in imidazolone-5-propanoate to yield N-formimidoyl-L-glutamate. It is the third step in the universal histidine degradation pathway.</text>
</comment>
<name>U7QY36_PHOTE</name>
<dbReference type="GO" id="GO:0019556">
    <property type="term" value="P:L-histidine catabolic process to glutamate and formamide"/>
    <property type="evidence" value="ECO:0007669"/>
    <property type="project" value="UniProtKB-UniRule"/>
</dbReference>
<proteinExistence type="inferred from homology"/>
<dbReference type="UniPathway" id="UPA00379">
    <property type="reaction ID" value="UER00551"/>
</dbReference>
<dbReference type="PATRIC" id="fig|1389415.4.peg.3333"/>
<keyword evidence="10" id="KW-1185">Reference proteome</keyword>
<dbReference type="InterPro" id="IPR006680">
    <property type="entry name" value="Amidohydro-rel"/>
</dbReference>
<dbReference type="HAMAP" id="MF_00372">
    <property type="entry name" value="HutI"/>
    <property type="match status" value="1"/>
</dbReference>
<dbReference type="InterPro" id="IPR005920">
    <property type="entry name" value="HutI"/>
</dbReference>
<comment type="similarity">
    <text evidence="7">Belongs to the metallo-dependent hydrolases superfamily. HutI family.</text>
</comment>
<dbReference type="GO" id="GO:0008270">
    <property type="term" value="F:zinc ion binding"/>
    <property type="evidence" value="ECO:0007669"/>
    <property type="project" value="UniProtKB-UniRule"/>
</dbReference>
<feature type="binding site" evidence="7">
    <location>
        <position position="320"/>
    </location>
    <ligand>
        <name>Fe(3+)</name>
        <dbReference type="ChEBI" id="CHEBI:29034"/>
    </ligand>
</feature>
<dbReference type="SUPFAM" id="SSF51556">
    <property type="entry name" value="Metallo-dependent hydrolases"/>
    <property type="match status" value="1"/>
</dbReference>
<dbReference type="GO" id="GO:0019557">
    <property type="term" value="P:L-histidine catabolic process to glutamate and formate"/>
    <property type="evidence" value="ECO:0007669"/>
    <property type="project" value="UniProtKB-UniPathway"/>
</dbReference>
<keyword evidence="7" id="KW-0963">Cytoplasm</keyword>
<gene>
    <name evidence="7" type="primary">hutI</name>
    <name evidence="9" type="ORF">O185_16755</name>
</gene>
<feature type="binding site" evidence="7">
    <location>
        <position position="320"/>
    </location>
    <ligand>
        <name>Zn(2+)</name>
        <dbReference type="ChEBI" id="CHEBI:29105"/>
    </ligand>
</feature>
<dbReference type="NCBIfam" id="TIGR01224">
    <property type="entry name" value="hutI"/>
    <property type="match status" value="1"/>
</dbReference>
<evidence type="ECO:0000259" key="8">
    <source>
        <dbReference type="Pfam" id="PF01979"/>
    </source>
</evidence>
<dbReference type="Gene3D" id="2.30.40.10">
    <property type="entry name" value="Urease, subunit C, domain 1"/>
    <property type="match status" value="1"/>
</dbReference>
<accession>U7QY36</accession>
<comment type="subcellular location">
    <subcellularLocation>
        <location evidence="7">Cytoplasm</location>
    </subcellularLocation>
</comment>
<dbReference type="FunFam" id="3.20.20.140:FF:000007">
    <property type="entry name" value="Imidazolonepropionase"/>
    <property type="match status" value="1"/>
</dbReference>
<dbReference type="RefSeq" id="WP_023045424.1">
    <property type="nucleotide sequence ID" value="NZ_AXDT01000162.1"/>
</dbReference>
<organism evidence="9 10">
    <name type="scientific">Photorhabdus temperata J3</name>
    <dbReference type="NCBI Taxonomy" id="1389415"/>
    <lineage>
        <taxon>Bacteria</taxon>
        <taxon>Pseudomonadati</taxon>
        <taxon>Pseudomonadota</taxon>
        <taxon>Gammaproteobacteria</taxon>
        <taxon>Enterobacterales</taxon>
        <taxon>Morganellaceae</taxon>
        <taxon>Photorhabdus</taxon>
    </lineage>
</organism>
<dbReference type="GO" id="GO:0005506">
    <property type="term" value="F:iron ion binding"/>
    <property type="evidence" value="ECO:0007669"/>
    <property type="project" value="UniProtKB-UniRule"/>
</dbReference>
<evidence type="ECO:0000313" key="9">
    <source>
        <dbReference type="EMBL" id="ERT11950.1"/>
    </source>
</evidence>
<dbReference type="Gene3D" id="3.20.20.140">
    <property type="entry name" value="Metal-dependent hydrolases"/>
    <property type="match status" value="1"/>
</dbReference>
<reference evidence="9 10" key="1">
    <citation type="submission" date="2013-10" db="EMBL/GenBank/DDBJ databases">
        <title>Whole Genome Shotgun Sequence of Photorhabdus temperata J3.</title>
        <authorList>
            <person name="Park G.-S."/>
            <person name="Hong S.-J."/>
            <person name="Shin J.-H."/>
        </authorList>
    </citation>
    <scope>NUCLEOTIDE SEQUENCE [LARGE SCALE GENOMIC DNA]</scope>
    <source>
        <strain evidence="9 10">J3</strain>
    </source>
</reference>
<evidence type="ECO:0000256" key="6">
    <source>
        <dbReference type="ARBA" id="ARBA00023004"/>
    </source>
</evidence>
<evidence type="ECO:0000313" key="10">
    <source>
        <dbReference type="Proteomes" id="UP000017133"/>
    </source>
</evidence>
<feature type="binding site" evidence="7">
    <location>
        <position position="324"/>
    </location>
    <ligand>
        <name>N-formimidoyl-L-glutamate</name>
        <dbReference type="ChEBI" id="CHEBI:58928"/>
    </ligand>
</feature>
<keyword evidence="3 7" id="KW-0378">Hydrolase</keyword>
<feature type="binding site" evidence="7">
    <location>
        <position position="77"/>
    </location>
    <ligand>
        <name>Fe(3+)</name>
        <dbReference type="ChEBI" id="CHEBI:29034"/>
    </ligand>
</feature>
<dbReference type="EMBL" id="AXDT01000162">
    <property type="protein sequence ID" value="ERT11950.1"/>
    <property type="molecule type" value="Genomic_DNA"/>
</dbReference>
<feature type="binding site" evidence="7">
    <location>
        <position position="147"/>
    </location>
    <ligand>
        <name>4-imidazolone-5-propanoate</name>
        <dbReference type="ChEBI" id="CHEBI:77893"/>
    </ligand>
</feature>
<dbReference type="Pfam" id="PF01979">
    <property type="entry name" value="Amidohydro_1"/>
    <property type="match status" value="1"/>
</dbReference>
<feature type="binding site" evidence="7">
    <location>
        <position position="75"/>
    </location>
    <ligand>
        <name>Fe(3+)</name>
        <dbReference type="ChEBI" id="CHEBI:29034"/>
    </ligand>
</feature>
<comment type="catalytic activity">
    <reaction evidence="7">
        <text>4-imidazolone-5-propanoate + H2O = N-formimidoyl-L-glutamate</text>
        <dbReference type="Rhea" id="RHEA:23660"/>
        <dbReference type="ChEBI" id="CHEBI:15377"/>
        <dbReference type="ChEBI" id="CHEBI:58928"/>
        <dbReference type="ChEBI" id="CHEBI:77893"/>
        <dbReference type="EC" id="3.5.2.7"/>
    </reaction>
</comment>
<feature type="binding site" evidence="7">
    <location>
        <position position="248"/>
    </location>
    <ligand>
        <name>4-imidazolone-5-propanoate</name>
        <dbReference type="ChEBI" id="CHEBI:77893"/>
    </ligand>
</feature>
<feature type="binding site" evidence="7">
    <location>
        <position position="77"/>
    </location>
    <ligand>
        <name>Zn(2+)</name>
        <dbReference type="ChEBI" id="CHEBI:29105"/>
    </ligand>
</feature>
<keyword evidence="5 7" id="KW-0862">Zinc</keyword>
<dbReference type="PANTHER" id="PTHR42752">
    <property type="entry name" value="IMIDAZOLONEPROPIONASE"/>
    <property type="match status" value="1"/>
</dbReference>
<feature type="domain" description="Amidohydrolase-related" evidence="8">
    <location>
        <begin position="67"/>
        <end position="391"/>
    </location>
</feature>
<evidence type="ECO:0000256" key="1">
    <source>
        <dbReference type="ARBA" id="ARBA00012864"/>
    </source>
</evidence>
<comment type="pathway">
    <text evidence="7">Amino-acid degradation; L-histidine degradation into L-glutamate; N-formimidoyl-L-glutamate from L-histidine: step 3/3.</text>
</comment>